<sequence length="242" mass="27135">MKYLNSQEAIQIDNELMSETYKYTLSQLMELAGLSSSMAVEKVFTKKEKNVLILVGPGNNGGDGLVAARHLSIFGNKVYIHYPKPNKNFNHLLRQCESHKVLILDDLSNISVDFDVVIDAVFGFSFKGNKKKSYIEKYLTGILIIKGDIRDPFGKVIKFLNFTKIPIASIDIPSGYDVEKGNTDNLFVPALLISLTCPKLGVKNFKGRHFLGGRFIPNELEVKYELNTPSYHGSEQIVEITN</sequence>
<feature type="binding site" evidence="10">
    <location>
        <position position="171"/>
    </location>
    <ligand>
        <name>(6S)-NADPHX</name>
        <dbReference type="ChEBI" id="CHEBI:64076"/>
    </ligand>
</feature>
<comment type="similarity">
    <text evidence="10">Belongs to the NnrE/AIBP family.</text>
</comment>
<keyword evidence="7 10" id="KW-0630">Potassium</keyword>
<dbReference type="InterPro" id="IPR004443">
    <property type="entry name" value="YjeF_N_dom"/>
</dbReference>
<keyword evidence="5 10" id="KW-0547">Nucleotide-binding</keyword>
<keyword evidence="10" id="KW-0496">Mitochondrion</keyword>
<name>A0AAD5UBE8_9FUNG</name>
<evidence type="ECO:0000256" key="9">
    <source>
        <dbReference type="ARBA" id="ARBA00023235"/>
    </source>
</evidence>
<proteinExistence type="inferred from homology"/>
<comment type="subcellular location">
    <subcellularLocation>
        <location evidence="10">Cytoplasm</location>
    </subcellularLocation>
    <subcellularLocation>
        <location evidence="10">Mitochondrion</location>
    </subcellularLocation>
</comment>
<dbReference type="GO" id="GO:0000166">
    <property type="term" value="F:nucleotide binding"/>
    <property type="evidence" value="ECO:0007669"/>
    <property type="project" value="UniProtKB-KW"/>
</dbReference>
<keyword evidence="9 10" id="KW-0413">Isomerase</keyword>
<evidence type="ECO:0000256" key="1">
    <source>
        <dbReference type="ARBA" id="ARBA00000013"/>
    </source>
</evidence>
<organism evidence="12 13">
    <name type="scientific">Clydaea vesicula</name>
    <dbReference type="NCBI Taxonomy" id="447962"/>
    <lineage>
        <taxon>Eukaryota</taxon>
        <taxon>Fungi</taxon>
        <taxon>Fungi incertae sedis</taxon>
        <taxon>Chytridiomycota</taxon>
        <taxon>Chytridiomycota incertae sedis</taxon>
        <taxon>Chytridiomycetes</taxon>
        <taxon>Lobulomycetales</taxon>
        <taxon>Lobulomycetaceae</taxon>
        <taxon>Clydaea</taxon>
    </lineage>
</organism>
<dbReference type="PANTHER" id="PTHR13232">
    <property type="entry name" value="NAD(P)H-HYDRATE EPIMERASE"/>
    <property type="match status" value="1"/>
</dbReference>
<dbReference type="PROSITE" id="PS51385">
    <property type="entry name" value="YJEF_N"/>
    <property type="match status" value="1"/>
</dbReference>
<dbReference type="HAMAP" id="MF_01966">
    <property type="entry name" value="NADHX_epimerase"/>
    <property type="match status" value="1"/>
</dbReference>
<feature type="binding site" evidence="10">
    <location>
        <position position="60"/>
    </location>
    <ligand>
        <name>K(+)</name>
        <dbReference type="ChEBI" id="CHEBI:29103"/>
    </ligand>
</feature>
<accession>A0AAD5UBE8</accession>
<keyword evidence="4 10" id="KW-0479">Metal-binding</keyword>
<protein>
    <recommendedName>
        <fullName evidence="3 10">NAD(P)H-hydrate epimerase</fullName>
        <ecNumber evidence="3 10">5.1.99.6</ecNumber>
    </recommendedName>
    <alternativeName>
        <fullName evidence="10">NAD(P)HX epimerase</fullName>
    </alternativeName>
</protein>
<dbReference type="EC" id="5.1.99.6" evidence="3 10"/>
<evidence type="ECO:0000256" key="7">
    <source>
        <dbReference type="ARBA" id="ARBA00022958"/>
    </source>
</evidence>
<keyword evidence="8 10" id="KW-0520">NAD</keyword>
<dbReference type="GO" id="GO:0005739">
    <property type="term" value="C:mitochondrion"/>
    <property type="evidence" value="ECO:0007669"/>
    <property type="project" value="UniProtKB-SubCell"/>
</dbReference>
<dbReference type="GO" id="GO:0052856">
    <property type="term" value="F:NAD(P)HX epimerase activity"/>
    <property type="evidence" value="ECO:0007669"/>
    <property type="project" value="UniProtKB-UniRule"/>
</dbReference>
<feature type="binding site" evidence="10">
    <location>
        <begin position="59"/>
        <end position="63"/>
    </location>
    <ligand>
        <name>(6S)-NADPHX</name>
        <dbReference type="ChEBI" id="CHEBI:64076"/>
    </ligand>
</feature>
<evidence type="ECO:0000256" key="3">
    <source>
        <dbReference type="ARBA" id="ARBA00012228"/>
    </source>
</evidence>
<evidence type="ECO:0000313" key="13">
    <source>
        <dbReference type="Proteomes" id="UP001211065"/>
    </source>
</evidence>
<keyword evidence="6" id="KW-0521">NADP</keyword>
<dbReference type="Gene3D" id="3.40.50.10260">
    <property type="entry name" value="YjeF N-terminal domain"/>
    <property type="match status" value="1"/>
</dbReference>
<keyword evidence="13" id="KW-1185">Reference proteome</keyword>
<feature type="domain" description="YjeF N-terminal" evidence="11">
    <location>
        <begin position="9"/>
        <end position="228"/>
    </location>
</feature>
<feature type="binding site" evidence="10">
    <location>
        <position position="174"/>
    </location>
    <ligand>
        <name>K(+)</name>
        <dbReference type="ChEBI" id="CHEBI:29103"/>
    </ligand>
</feature>
<comment type="caution">
    <text evidence="12">The sequence shown here is derived from an EMBL/GenBank/DDBJ whole genome shotgun (WGS) entry which is preliminary data.</text>
</comment>
<comment type="caution">
    <text evidence="10">Lacks conserved residue(s) required for the propagation of feature annotation.</text>
</comment>
<evidence type="ECO:0000259" key="11">
    <source>
        <dbReference type="PROSITE" id="PS51385"/>
    </source>
</evidence>
<dbReference type="SUPFAM" id="SSF64153">
    <property type="entry name" value="YjeF N-terminal domain-like"/>
    <property type="match status" value="1"/>
</dbReference>
<dbReference type="EMBL" id="JADGJW010000013">
    <property type="protein sequence ID" value="KAJ3227620.1"/>
    <property type="molecule type" value="Genomic_DNA"/>
</dbReference>
<dbReference type="GO" id="GO:0046872">
    <property type="term" value="F:metal ion binding"/>
    <property type="evidence" value="ECO:0007669"/>
    <property type="project" value="UniProtKB-KW"/>
</dbReference>
<reference evidence="12" key="1">
    <citation type="submission" date="2020-05" db="EMBL/GenBank/DDBJ databases">
        <title>Phylogenomic resolution of chytrid fungi.</title>
        <authorList>
            <person name="Stajich J.E."/>
            <person name="Amses K."/>
            <person name="Simmons R."/>
            <person name="Seto K."/>
            <person name="Myers J."/>
            <person name="Bonds A."/>
            <person name="Quandt C.A."/>
            <person name="Barry K."/>
            <person name="Liu P."/>
            <person name="Grigoriev I."/>
            <person name="Longcore J.E."/>
            <person name="James T.Y."/>
        </authorList>
    </citation>
    <scope>NUCLEOTIDE SEQUENCE</scope>
    <source>
        <strain evidence="12">JEL0476</strain>
    </source>
</reference>
<keyword evidence="10" id="KW-0963">Cytoplasm</keyword>
<evidence type="ECO:0000256" key="5">
    <source>
        <dbReference type="ARBA" id="ARBA00022741"/>
    </source>
</evidence>
<evidence type="ECO:0000256" key="10">
    <source>
        <dbReference type="HAMAP-Rule" id="MF_03159"/>
    </source>
</evidence>
<evidence type="ECO:0000256" key="6">
    <source>
        <dbReference type="ARBA" id="ARBA00022857"/>
    </source>
</evidence>
<dbReference type="PANTHER" id="PTHR13232:SF10">
    <property type="entry name" value="NAD(P)H-HYDRATE EPIMERASE"/>
    <property type="match status" value="1"/>
</dbReference>
<dbReference type="InterPro" id="IPR036652">
    <property type="entry name" value="YjeF_N_dom_sf"/>
</dbReference>
<evidence type="ECO:0000313" key="12">
    <source>
        <dbReference type="EMBL" id="KAJ3227620.1"/>
    </source>
</evidence>
<dbReference type="Pfam" id="PF03853">
    <property type="entry name" value="YjeF_N"/>
    <property type="match status" value="1"/>
</dbReference>
<comment type="catalytic activity">
    <reaction evidence="2 10">
        <text>(6R)-NADPHX = (6S)-NADPHX</text>
        <dbReference type="Rhea" id="RHEA:32227"/>
        <dbReference type="ChEBI" id="CHEBI:64076"/>
        <dbReference type="ChEBI" id="CHEBI:64077"/>
        <dbReference type="EC" id="5.1.99.6"/>
    </reaction>
</comment>
<feature type="binding site" evidence="10">
    <location>
        <position position="119"/>
    </location>
    <ligand>
        <name>K(+)</name>
        <dbReference type="ChEBI" id="CHEBI:29103"/>
    </ligand>
</feature>
<comment type="function">
    <text evidence="10">Catalyzes the epimerization of the S- and R-forms of NAD(P)HX, a damaged form of NAD(P)H that is a result of enzymatic or heat-dependent hydration. This is a prerequisite for the S-specific NAD(P)H-hydrate dehydratase to allow the repair of both epimers of NAD(P)HX.</text>
</comment>
<dbReference type="InterPro" id="IPR032976">
    <property type="entry name" value="YJEFN_prot_NAXE-like"/>
</dbReference>
<gene>
    <name evidence="12" type="primary">APOA1BP</name>
    <name evidence="12" type="ORF">HK099_001127</name>
</gene>
<comment type="catalytic activity">
    <reaction evidence="1 10">
        <text>(6R)-NADHX = (6S)-NADHX</text>
        <dbReference type="Rhea" id="RHEA:32215"/>
        <dbReference type="ChEBI" id="CHEBI:64074"/>
        <dbReference type="ChEBI" id="CHEBI:64075"/>
        <dbReference type="EC" id="5.1.99.6"/>
    </reaction>
</comment>
<comment type="cofactor">
    <cofactor evidence="10">
        <name>K(+)</name>
        <dbReference type="ChEBI" id="CHEBI:29103"/>
    </cofactor>
    <text evidence="10">Binds 1 potassium ion per subunit.</text>
</comment>
<evidence type="ECO:0000256" key="2">
    <source>
        <dbReference type="ARBA" id="ARBA00000909"/>
    </source>
</evidence>
<dbReference type="AlphaFoldDB" id="A0AAD5UBE8"/>
<evidence type="ECO:0000256" key="8">
    <source>
        <dbReference type="ARBA" id="ARBA00023027"/>
    </source>
</evidence>
<evidence type="ECO:0000256" key="4">
    <source>
        <dbReference type="ARBA" id="ARBA00022723"/>
    </source>
</evidence>
<dbReference type="Proteomes" id="UP001211065">
    <property type="component" value="Unassembled WGS sequence"/>
</dbReference>